<keyword evidence="2" id="KW-1133">Transmembrane helix</keyword>
<dbReference type="EMBL" id="JARBJD010000029">
    <property type="protein sequence ID" value="KAK2959482.1"/>
    <property type="molecule type" value="Genomic_DNA"/>
</dbReference>
<evidence type="ECO:0008006" key="5">
    <source>
        <dbReference type="Google" id="ProtNLM"/>
    </source>
</evidence>
<feature type="compositionally biased region" description="Low complexity" evidence="1">
    <location>
        <begin position="219"/>
        <end position="229"/>
    </location>
</feature>
<feature type="compositionally biased region" description="Polar residues" evidence="1">
    <location>
        <begin position="289"/>
        <end position="305"/>
    </location>
</feature>
<evidence type="ECO:0000256" key="2">
    <source>
        <dbReference type="SAM" id="Phobius"/>
    </source>
</evidence>
<keyword evidence="2" id="KW-0812">Transmembrane</keyword>
<dbReference type="InterPro" id="IPR042266">
    <property type="entry name" value="PPPDE_sf"/>
</dbReference>
<comment type="caution">
    <text evidence="3">The sequence shown here is derived from an EMBL/GenBank/DDBJ whole genome shotgun (WGS) entry which is preliminary data.</text>
</comment>
<reference evidence="3 4" key="1">
    <citation type="journal article" date="2022" name="bioRxiv">
        <title>Genomics of Preaxostyla Flagellates Illuminates Evolutionary Transitions and the Path Towards Mitochondrial Loss.</title>
        <authorList>
            <person name="Novak L.V.F."/>
            <person name="Treitli S.C."/>
            <person name="Pyrih J."/>
            <person name="Halakuc P."/>
            <person name="Pipaliya S.V."/>
            <person name="Vacek V."/>
            <person name="Brzon O."/>
            <person name="Soukal P."/>
            <person name="Eme L."/>
            <person name="Dacks J.B."/>
            <person name="Karnkowska A."/>
            <person name="Elias M."/>
            <person name="Hampl V."/>
        </authorList>
    </citation>
    <scope>NUCLEOTIDE SEQUENCE [LARGE SCALE GENOMIC DNA]</scope>
    <source>
        <strain evidence="3">NAU3</strain>
        <tissue evidence="3">Gut</tissue>
    </source>
</reference>
<evidence type="ECO:0000313" key="3">
    <source>
        <dbReference type="EMBL" id="KAK2959482.1"/>
    </source>
</evidence>
<name>A0ABQ9Y6W8_9EUKA</name>
<evidence type="ECO:0000313" key="4">
    <source>
        <dbReference type="Proteomes" id="UP001281761"/>
    </source>
</evidence>
<evidence type="ECO:0000256" key="1">
    <source>
        <dbReference type="SAM" id="MobiDB-lite"/>
    </source>
</evidence>
<proteinExistence type="predicted"/>
<feature type="compositionally biased region" description="Polar residues" evidence="1">
    <location>
        <begin position="235"/>
        <end position="246"/>
    </location>
</feature>
<gene>
    <name evidence="3" type="ORF">BLNAU_5531</name>
</gene>
<organism evidence="3 4">
    <name type="scientific">Blattamonas nauphoetae</name>
    <dbReference type="NCBI Taxonomy" id="2049346"/>
    <lineage>
        <taxon>Eukaryota</taxon>
        <taxon>Metamonada</taxon>
        <taxon>Preaxostyla</taxon>
        <taxon>Oxymonadida</taxon>
        <taxon>Blattamonas</taxon>
    </lineage>
</organism>
<dbReference type="Gene3D" id="3.90.1720.30">
    <property type="entry name" value="PPPDE domains"/>
    <property type="match status" value="1"/>
</dbReference>
<accession>A0ABQ9Y6W8</accession>
<feature type="transmembrane region" description="Helical" evidence="2">
    <location>
        <begin position="132"/>
        <end position="154"/>
    </location>
</feature>
<dbReference type="Proteomes" id="UP001281761">
    <property type="component" value="Unassembled WGS sequence"/>
</dbReference>
<protein>
    <recommendedName>
        <fullName evidence="5">PPPDE domain-containing protein</fullName>
    </recommendedName>
</protein>
<feature type="region of interest" description="Disordered" evidence="1">
    <location>
        <begin position="219"/>
        <end position="313"/>
    </location>
</feature>
<sequence length="313" mass="34379">MPLLANLVSAVHTSVHVHPTEPDALSADIYGLTIEFDPEGIHLIHERYGSYMNRTLQRTGHSRLRSGLSGEDLSDWLVENHQDKYNPHAYKIATRNCQHFALDLYRFLTKEPGAKVLYSFGVLNASAGFVKVLLTLIIFIILPILAVVSVCLQINIPRHLRKKSDAALQKVGEMNVTVAEEGVDDSVVDPGLNTMLGIETLIGTVVDINALSCPISVSSSEEITPSETTPKSDETGSTNEVLSRTESPFPDENQSSDESDYSNERHFSDESPSSANGPEWNDLEFPNEQPCSCESPSSNAYNSMPETPPPILK</sequence>
<keyword evidence="4" id="KW-1185">Reference proteome</keyword>
<keyword evidence="2" id="KW-0472">Membrane</keyword>